<evidence type="ECO:0000256" key="12">
    <source>
        <dbReference type="HAMAP-Rule" id="MF_00983"/>
    </source>
</evidence>
<dbReference type="InterPro" id="IPR042115">
    <property type="entry name" value="PriA_3primeBD_sf"/>
</dbReference>
<keyword evidence="3 12" id="KW-0479">Metal-binding</keyword>
<dbReference type="GO" id="GO:0003677">
    <property type="term" value="F:DNA binding"/>
    <property type="evidence" value="ECO:0007669"/>
    <property type="project" value="UniProtKB-UniRule"/>
</dbReference>
<evidence type="ECO:0000256" key="7">
    <source>
        <dbReference type="ARBA" id="ARBA00022833"/>
    </source>
</evidence>
<dbReference type="EC" id="5.6.2.4" evidence="12"/>
<dbReference type="Gene3D" id="3.40.50.300">
    <property type="entry name" value="P-loop containing nucleotide triphosphate hydrolases"/>
    <property type="match status" value="2"/>
</dbReference>
<dbReference type="NCBIfam" id="NF004067">
    <property type="entry name" value="PRK05580.1-4"/>
    <property type="match status" value="1"/>
</dbReference>
<dbReference type="Pfam" id="PF00271">
    <property type="entry name" value="Helicase_C"/>
    <property type="match status" value="1"/>
</dbReference>
<sequence>MRRIFDYLPHPEQQIVVGGRVRVPFGRRMMIGIVVGESDHSEWPVEQLKAIDEVFDQTPIWPPSLLDLFKWAGRYYQHPIGEVLSHALPKKLRLGEQPNSADIEVWQLTEAGAAQDSQSTKRAPKQWQLLELLKAGAQERATLSAQGVTGATIQAVAKKGWIEPAPLSALNESACCQPTQPPATTEQSIAITALCSRLQGFSVSLLEGITGSGKTRVYLDVMAQVIAKGKQVLVLVPEIGLTPQTLSRFRNHLGVRIGLVHSGLNDSERLAAWQAARTGELPVLLGTRSAIFTPMANLGLIVVDEEHDGSYKQQDGFRYQARDLAVMRARNEQVPLLLGSATPSFESLANVEAGRYQHLTLTERAAGGQLPQIAAIDMRQQVMSGPLSAPIINAMEQHLQDNNQVLVFLNRRGFSPVLLCHECGWFAECQRCNRPFTWHKGFRRLVCHHCQVERPVPHQCDSCGSTQLVPVGQGTEQLEEALQAQFPQYPVVRIDRDSTRRKDAFENLVADVQRGHYRILVGTQMLAKGHDFADVTLVIIADVDGALFSSDFRAGERMCQLLTQVSGRAGRAGQQAQVLLQTHYPDHPWVQQLQTEGYQQVAQALLAERKQAQLPPYAAIAIIRAEANDETKVAEFLASAESVLSEAARGVNDKGGVIVMAPGPCAMVRKAGRYRWQLALLAPQKSAIQQLLNQTLGEIEGSKLAQVVRWHVDVDPHDTV</sequence>
<dbReference type="GO" id="GO:0008270">
    <property type="term" value="F:zinc ion binding"/>
    <property type="evidence" value="ECO:0007669"/>
    <property type="project" value="UniProtKB-UniRule"/>
</dbReference>
<evidence type="ECO:0000256" key="6">
    <source>
        <dbReference type="ARBA" id="ARBA00022806"/>
    </source>
</evidence>
<dbReference type="GO" id="GO:0043138">
    <property type="term" value="F:3'-5' DNA helicase activity"/>
    <property type="evidence" value="ECO:0007669"/>
    <property type="project" value="UniProtKB-EC"/>
</dbReference>
<dbReference type="PANTHER" id="PTHR30580:SF0">
    <property type="entry name" value="PRIMOSOMAL PROTEIN N"/>
    <property type="match status" value="1"/>
</dbReference>
<dbReference type="SMART" id="SM00487">
    <property type="entry name" value="DEXDc"/>
    <property type="match status" value="1"/>
</dbReference>
<dbReference type="EMBL" id="JACXAF010000001">
    <property type="protein sequence ID" value="MBD1387904.1"/>
    <property type="molecule type" value="Genomic_DNA"/>
</dbReference>
<dbReference type="GO" id="GO:0006269">
    <property type="term" value="P:DNA replication, synthesis of primer"/>
    <property type="evidence" value="ECO:0007669"/>
    <property type="project" value="UniProtKB-KW"/>
</dbReference>
<feature type="binding site" evidence="12">
    <location>
        <position position="447"/>
    </location>
    <ligand>
        <name>Zn(2+)</name>
        <dbReference type="ChEBI" id="CHEBI:29105"/>
        <label>2</label>
    </ligand>
</feature>
<feature type="binding site" evidence="12">
    <location>
        <position position="460"/>
    </location>
    <ligand>
        <name>Zn(2+)</name>
        <dbReference type="ChEBI" id="CHEBI:29105"/>
        <label>1</label>
    </ligand>
</feature>
<evidence type="ECO:0000256" key="1">
    <source>
        <dbReference type="ARBA" id="ARBA00022515"/>
    </source>
</evidence>
<keyword evidence="1 12" id="KW-0639">Primosome</keyword>
<dbReference type="FunFam" id="3.40.1440.60:FF:000001">
    <property type="entry name" value="Primosomal protein N"/>
    <property type="match status" value="1"/>
</dbReference>
<dbReference type="SUPFAM" id="SSF52540">
    <property type="entry name" value="P-loop containing nucleoside triphosphate hydrolases"/>
    <property type="match status" value="1"/>
</dbReference>
<dbReference type="InterPro" id="IPR040498">
    <property type="entry name" value="PriA_CRR"/>
</dbReference>
<dbReference type="Pfam" id="PF18319">
    <property type="entry name" value="Zn_ribbon_PriA"/>
    <property type="match status" value="1"/>
</dbReference>
<organism evidence="15 16">
    <name type="scientific">Neiella litorisoli</name>
    <dbReference type="NCBI Taxonomy" id="2771431"/>
    <lineage>
        <taxon>Bacteria</taxon>
        <taxon>Pseudomonadati</taxon>
        <taxon>Pseudomonadota</taxon>
        <taxon>Gammaproteobacteria</taxon>
        <taxon>Alteromonadales</taxon>
        <taxon>Echinimonadaceae</taxon>
        <taxon>Neiella</taxon>
    </lineage>
</organism>
<dbReference type="GO" id="GO:1990077">
    <property type="term" value="C:primosome complex"/>
    <property type="evidence" value="ECO:0007669"/>
    <property type="project" value="UniProtKB-UniRule"/>
</dbReference>
<name>A0A8J6QNB5_9GAMM</name>
<evidence type="ECO:0000256" key="10">
    <source>
        <dbReference type="ARBA" id="ARBA00023235"/>
    </source>
</evidence>
<comment type="function">
    <text evidence="12">Initiates the restart of stalled replication forks, which reloads the replicative helicase on sites other than the origin of replication. Recognizes and binds to abandoned replication forks and remodels them to uncover a helicase loading site. Promotes assembly of the primosome at these replication forks.</text>
</comment>
<dbReference type="Gene3D" id="3.40.1440.60">
    <property type="entry name" value="PriA, 3(prime) DNA-binding domain"/>
    <property type="match status" value="1"/>
</dbReference>
<comment type="catalytic activity">
    <reaction evidence="11 12">
        <text>ATP + H2O = ADP + phosphate + H(+)</text>
        <dbReference type="Rhea" id="RHEA:13065"/>
        <dbReference type="ChEBI" id="CHEBI:15377"/>
        <dbReference type="ChEBI" id="CHEBI:15378"/>
        <dbReference type="ChEBI" id="CHEBI:30616"/>
        <dbReference type="ChEBI" id="CHEBI:43474"/>
        <dbReference type="ChEBI" id="CHEBI:456216"/>
        <dbReference type="EC" id="5.6.2.4"/>
    </reaction>
</comment>
<comment type="catalytic activity">
    <reaction evidence="12">
        <text>Couples ATP hydrolysis with the unwinding of duplex DNA by translocating in the 3'-5' direction.</text>
        <dbReference type="EC" id="5.6.2.4"/>
    </reaction>
</comment>
<feature type="domain" description="Helicase ATP-binding" evidence="13">
    <location>
        <begin position="195"/>
        <end position="361"/>
    </location>
</feature>
<evidence type="ECO:0000256" key="11">
    <source>
        <dbReference type="ARBA" id="ARBA00048988"/>
    </source>
</evidence>
<feature type="binding site" evidence="12">
    <location>
        <position position="432"/>
    </location>
    <ligand>
        <name>Zn(2+)</name>
        <dbReference type="ChEBI" id="CHEBI:29105"/>
        <label>2</label>
    </ligand>
</feature>
<keyword evidence="5 12" id="KW-0378">Hydrolase</keyword>
<dbReference type="InterPro" id="IPR005259">
    <property type="entry name" value="PriA"/>
</dbReference>
<protein>
    <recommendedName>
        <fullName evidence="12">Replication restart protein PriA</fullName>
    </recommendedName>
    <alternativeName>
        <fullName evidence="12">ATP-dependent DNA helicase PriA</fullName>
        <ecNumber evidence="12">5.6.2.4</ecNumber>
    </alternativeName>
    <alternativeName>
        <fullName evidence="12">DNA 3'-5' helicase PriA</fullName>
    </alternativeName>
</protein>
<dbReference type="GO" id="GO:0006302">
    <property type="term" value="P:double-strand break repair"/>
    <property type="evidence" value="ECO:0007669"/>
    <property type="project" value="InterPro"/>
</dbReference>
<feature type="domain" description="Helicase C-terminal" evidence="14">
    <location>
        <begin position="455"/>
        <end position="613"/>
    </location>
</feature>
<comment type="cofactor">
    <cofactor evidence="12">
        <name>Zn(2+)</name>
        <dbReference type="ChEBI" id="CHEBI:29105"/>
    </cofactor>
    <text evidence="12">Binds 2 zinc ions per subunit.</text>
</comment>
<dbReference type="AlphaFoldDB" id="A0A8J6QNB5"/>
<keyword evidence="6 12" id="KW-0347">Helicase</keyword>
<feature type="binding site" evidence="12">
    <location>
        <position position="450"/>
    </location>
    <ligand>
        <name>Zn(2+)</name>
        <dbReference type="ChEBI" id="CHEBI:29105"/>
        <label>2</label>
    </ligand>
</feature>
<dbReference type="CDD" id="cd18804">
    <property type="entry name" value="SF2_C_priA"/>
    <property type="match status" value="1"/>
</dbReference>
<evidence type="ECO:0000313" key="15">
    <source>
        <dbReference type="EMBL" id="MBD1387904.1"/>
    </source>
</evidence>
<evidence type="ECO:0000259" key="14">
    <source>
        <dbReference type="PROSITE" id="PS51194"/>
    </source>
</evidence>
<dbReference type="InterPro" id="IPR014001">
    <property type="entry name" value="Helicase_ATP-bd"/>
</dbReference>
<dbReference type="GO" id="GO:0006270">
    <property type="term" value="P:DNA replication initiation"/>
    <property type="evidence" value="ECO:0007669"/>
    <property type="project" value="TreeGrafter"/>
</dbReference>
<evidence type="ECO:0000256" key="9">
    <source>
        <dbReference type="ARBA" id="ARBA00023125"/>
    </source>
</evidence>
<proteinExistence type="inferred from homology"/>
<dbReference type="Proteomes" id="UP000638014">
    <property type="component" value="Unassembled WGS sequence"/>
</dbReference>
<dbReference type="PROSITE" id="PS51194">
    <property type="entry name" value="HELICASE_CTER"/>
    <property type="match status" value="1"/>
</dbReference>
<dbReference type="GO" id="GO:0006310">
    <property type="term" value="P:DNA recombination"/>
    <property type="evidence" value="ECO:0007669"/>
    <property type="project" value="InterPro"/>
</dbReference>
<feature type="binding site" evidence="12">
    <location>
        <position position="423"/>
    </location>
    <ligand>
        <name>Zn(2+)</name>
        <dbReference type="ChEBI" id="CHEBI:29105"/>
        <label>1</label>
    </ligand>
</feature>
<evidence type="ECO:0000259" key="13">
    <source>
        <dbReference type="PROSITE" id="PS51192"/>
    </source>
</evidence>
<dbReference type="Pfam" id="PF00270">
    <property type="entry name" value="DEAD"/>
    <property type="match status" value="1"/>
</dbReference>
<feature type="binding site" evidence="12">
    <location>
        <position position="420"/>
    </location>
    <ligand>
        <name>Zn(2+)</name>
        <dbReference type="ChEBI" id="CHEBI:29105"/>
        <label>1</label>
    </ligand>
</feature>
<dbReference type="GO" id="GO:0005524">
    <property type="term" value="F:ATP binding"/>
    <property type="evidence" value="ECO:0007669"/>
    <property type="project" value="UniProtKB-UniRule"/>
</dbReference>
<keyword evidence="7 12" id="KW-0862">Zinc</keyword>
<gene>
    <name evidence="12 15" type="primary">priA</name>
    <name evidence="15" type="ORF">IC617_00540</name>
</gene>
<evidence type="ECO:0000256" key="4">
    <source>
        <dbReference type="ARBA" id="ARBA00022741"/>
    </source>
</evidence>
<feature type="binding site" evidence="12">
    <location>
        <position position="463"/>
    </location>
    <ligand>
        <name>Zn(2+)</name>
        <dbReference type="ChEBI" id="CHEBI:29105"/>
        <label>1</label>
    </ligand>
</feature>
<dbReference type="Pfam" id="PF17764">
    <property type="entry name" value="PriA_3primeBD"/>
    <property type="match status" value="1"/>
</dbReference>
<keyword evidence="10 12" id="KW-0413">Isomerase</keyword>
<dbReference type="GO" id="GO:0016787">
    <property type="term" value="F:hydrolase activity"/>
    <property type="evidence" value="ECO:0007669"/>
    <property type="project" value="UniProtKB-KW"/>
</dbReference>
<comment type="caution">
    <text evidence="15">The sequence shown here is derived from an EMBL/GenBank/DDBJ whole genome shotgun (WGS) entry which is preliminary data.</text>
</comment>
<keyword evidence="16" id="KW-1185">Reference proteome</keyword>
<keyword evidence="4 12" id="KW-0547">Nucleotide-binding</keyword>
<dbReference type="InterPro" id="IPR041236">
    <property type="entry name" value="PriA_C"/>
</dbReference>
<dbReference type="CDD" id="cd17929">
    <property type="entry name" value="DEXHc_priA"/>
    <property type="match status" value="1"/>
</dbReference>
<dbReference type="InterPro" id="IPR011545">
    <property type="entry name" value="DEAD/DEAH_box_helicase_dom"/>
</dbReference>
<dbReference type="InterPro" id="IPR041222">
    <property type="entry name" value="PriA_3primeBD"/>
</dbReference>
<dbReference type="PROSITE" id="PS51192">
    <property type="entry name" value="HELICASE_ATP_BIND_1"/>
    <property type="match status" value="1"/>
</dbReference>
<comment type="similarity">
    <text evidence="12">Belongs to the helicase family. PriA subfamily.</text>
</comment>
<dbReference type="SMART" id="SM00490">
    <property type="entry name" value="HELICc"/>
    <property type="match status" value="1"/>
</dbReference>
<keyword evidence="2 12" id="KW-0235">DNA replication</keyword>
<dbReference type="FunFam" id="3.40.50.300:FF:000489">
    <property type="entry name" value="Primosome assembly protein PriA"/>
    <property type="match status" value="1"/>
</dbReference>
<evidence type="ECO:0000256" key="8">
    <source>
        <dbReference type="ARBA" id="ARBA00022840"/>
    </source>
</evidence>
<accession>A0A8J6QNB5</accession>
<feature type="binding site" evidence="12">
    <location>
        <position position="429"/>
    </location>
    <ligand>
        <name>Zn(2+)</name>
        <dbReference type="ChEBI" id="CHEBI:29105"/>
        <label>2</label>
    </ligand>
</feature>
<dbReference type="Pfam" id="PF18074">
    <property type="entry name" value="PriA_C"/>
    <property type="match status" value="1"/>
</dbReference>
<dbReference type="NCBIfam" id="TIGR00595">
    <property type="entry name" value="priA"/>
    <property type="match status" value="1"/>
</dbReference>
<evidence type="ECO:0000256" key="2">
    <source>
        <dbReference type="ARBA" id="ARBA00022705"/>
    </source>
</evidence>
<evidence type="ECO:0000256" key="5">
    <source>
        <dbReference type="ARBA" id="ARBA00022801"/>
    </source>
</evidence>
<keyword evidence="9 12" id="KW-0238">DNA-binding</keyword>
<comment type="subunit">
    <text evidence="12">Component of the replication restart primosome.</text>
</comment>
<dbReference type="PANTHER" id="PTHR30580">
    <property type="entry name" value="PRIMOSOMAL PROTEIN N"/>
    <property type="match status" value="1"/>
</dbReference>
<dbReference type="HAMAP" id="MF_00983">
    <property type="entry name" value="PriA"/>
    <property type="match status" value="1"/>
</dbReference>
<dbReference type="InterPro" id="IPR027417">
    <property type="entry name" value="P-loop_NTPase"/>
</dbReference>
<dbReference type="NCBIfam" id="NF004065">
    <property type="entry name" value="PRK05580.1-1"/>
    <property type="match status" value="1"/>
</dbReference>
<dbReference type="InterPro" id="IPR001650">
    <property type="entry name" value="Helicase_C-like"/>
</dbReference>
<evidence type="ECO:0000313" key="16">
    <source>
        <dbReference type="Proteomes" id="UP000638014"/>
    </source>
</evidence>
<reference evidence="15" key="1">
    <citation type="submission" date="2020-09" db="EMBL/GenBank/DDBJ databases">
        <title>A novel bacterium of genus Neiella, isolated from South China Sea.</title>
        <authorList>
            <person name="Huang H."/>
            <person name="Mo K."/>
            <person name="Hu Y."/>
        </authorList>
    </citation>
    <scope>NUCLEOTIDE SEQUENCE</scope>
    <source>
        <strain evidence="15">HB171785</strain>
    </source>
</reference>
<keyword evidence="8 12" id="KW-0067">ATP-binding</keyword>
<evidence type="ECO:0000256" key="3">
    <source>
        <dbReference type="ARBA" id="ARBA00022723"/>
    </source>
</evidence>